<name>A0ABY8SDR4_9GAMM</name>
<dbReference type="EMBL" id="CP094302">
    <property type="protein sequence ID" value="WHP82893.1"/>
    <property type="molecule type" value="Genomic_DNA"/>
</dbReference>
<gene>
    <name evidence="1" type="ORF">MQ095_13915</name>
</gene>
<reference evidence="1 2" key="1">
    <citation type="submission" date="2022-03" db="EMBL/GenBank/DDBJ databases">
        <title>Survey of Intraspecific Variation of Edwardsiella anguillarum Isolates from Non-Anguillid Fish Host Originating from Varied Geographic Locations.</title>
        <authorList>
            <person name="Armwood A.R."/>
            <person name="Woodyard E."/>
            <person name="Waldbieser G.C."/>
            <person name="Camus A.C."/>
            <person name="Divya D."/>
            <person name="Tekedar H."/>
            <person name="Soto E."/>
            <person name="Stein C."/>
            <person name="Ucko M."/>
            <person name="Ware C."/>
            <person name="Griffin M.J."/>
        </authorList>
    </citation>
    <scope>NUCLEOTIDE SEQUENCE [LARGE SCALE GENOMIC DNA]</scope>
    <source>
        <strain evidence="1 2">R18-35-2</strain>
    </source>
</reference>
<keyword evidence="2" id="KW-1185">Reference proteome</keyword>
<accession>A0ABY8SDR4</accession>
<dbReference type="Proteomes" id="UP001238370">
    <property type="component" value="Chromosome"/>
</dbReference>
<dbReference type="RefSeq" id="WP_015462022.1">
    <property type="nucleotide sequence ID" value="NZ_CP094302.2"/>
</dbReference>
<evidence type="ECO:0000313" key="1">
    <source>
        <dbReference type="EMBL" id="WHP82893.1"/>
    </source>
</evidence>
<evidence type="ECO:0000313" key="2">
    <source>
        <dbReference type="Proteomes" id="UP001238370"/>
    </source>
</evidence>
<evidence type="ECO:0008006" key="3">
    <source>
        <dbReference type="Google" id="ProtNLM"/>
    </source>
</evidence>
<sequence length="66" mass="7526">MAIDLIKEDEVCTLVKRGRTALWRLKKEHGFPEPVLTRPSYYNREAVEKWLADGGVNRAVGINQVS</sequence>
<organism evidence="1 2">
    <name type="scientific">Edwardsiella anguillarum</name>
    <dbReference type="NCBI Taxonomy" id="1821960"/>
    <lineage>
        <taxon>Bacteria</taxon>
        <taxon>Pseudomonadati</taxon>
        <taxon>Pseudomonadota</taxon>
        <taxon>Gammaproteobacteria</taxon>
        <taxon>Enterobacterales</taxon>
        <taxon>Hafniaceae</taxon>
        <taxon>Edwardsiella</taxon>
    </lineage>
</organism>
<protein>
    <recommendedName>
        <fullName evidence="3">DNA-binding protein</fullName>
    </recommendedName>
</protein>
<proteinExistence type="predicted"/>